<dbReference type="EMBL" id="FNTJ01000003">
    <property type="protein sequence ID" value="SED33392.1"/>
    <property type="molecule type" value="Genomic_DNA"/>
</dbReference>
<organism evidence="1 2">
    <name type="scientific">Pseudomonas saponiphila</name>
    <dbReference type="NCBI Taxonomy" id="556534"/>
    <lineage>
        <taxon>Bacteria</taxon>
        <taxon>Pseudomonadati</taxon>
        <taxon>Pseudomonadota</taxon>
        <taxon>Gammaproteobacteria</taxon>
        <taxon>Pseudomonadales</taxon>
        <taxon>Pseudomonadaceae</taxon>
        <taxon>Pseudomonas</taxon>
    </lineage>
</organism>
<name>A0A1H4ZTH1_9PSED</name>
<protein>
    <submittedName>
        <fullName evidence="1">PRTRC system protein B</fullName>
    </submittedName>
</protein>
<dbReference type="RefSeq" id="WP_092320795.1">
    <property type="nucleotide sequence ID" value="NZ_FNTJ01000003.1"/>
</dbReference>
<reference evidence="2" key="1">
    <citation type="submission" date="2016-10" db="EMBL/GenBank/DDBJ databases">
        <authorList>
            <person name="Varghese N."/>
            <person name="Submissions S."/>
        </authorList>
    </citation>
    <scope>NUCLEOTIDE SEQUENCE [LARGE SCALE GENOMIC DNA]</scope>
    <source>
        <strain evidence="2">DSM 9751</strain>
    </source>
</reference>
<keyword evidence="2" id="KW-1185">Reference proteome</keyword>
<sequence length="239" mass="25939">MINAQTSSIAMLVHQHCETKNVDITTHPILPVDGGQFTLGAGRAMTLADKDALIAILLNEQPEPEFLDDSLLVCSRSTIVWYRKPAIVDIPFHDGVVKAPIPGLIFIAMAGENLRCFAFKGRSRPTPETRLFYAPFGNVYSGGTFCTGNAHVPATILRSNIPAWENFVLGATNTHAGTIHPVTEVDSIGALMGFYQSLVAAGKQQFPSDRMVSYRTHKTYQHPHGVHITLGMVLGGAVE</sequence>
<gene>
    <name evidence="1" type="ORF">SAMN05216178_6825</name>
</gene>
<dbReference type="Proteomes" id="UP000198982">
    <property type="component" value="Unassembled WGS sequence"/>
</dbReference>
<dbReference type="AlphaFoldDB" id="A0A1H4ZTH1"/>
<proteinExistence type="predicted"/>
<evidence type="ECO:0000313" key="1">
    <source>
        <dbReference type="EMBL" id="SED33392.1"/>
    </source>
</evidence>
<evidence type="ECO:0000313" key="2">
    <source>
        <dbReference type="Proteomes" id="UP000198982"/>
    </source>
</evidence>
<accession>A0A1H4ZTH1</accession>
<dbReference type="Pfam" id="PF14460">
    <property type="entry name" value="Prok-E2_D"/>
    <property type="match status" value="1"/>
</dbReference>
<dbReference type="InterPro" id="IPR032787">
    <property type="entry name" value="Prok-E2_D"/>
</dbReference>